<dbReference type="PANTHER" id="PTHR30136:SF7">
    <property type="entry name" value="HTH-TYPE TRANSCRIPTIONAL REGULATOR KDGR-RELATED"/>
    <property type="match status" value="1"/>
</dbReference>
<evidence type="ECO:0000256" key="3">
    <source>
        <dbReference type="ARBA" id="ARBA00023163"/>
    </source>
</evidence>
<feature type="domain" description="HTH iclR-type" evidence="4">
    <location>
        <begin position="19"/>
        <end position="81"/>
    </location>
</feature>
<sequence>MTEKSKAKESGSRKKHYTAPALEKGLDLLELLSNEVNGLNIGEITRRLDKSVGELFRMLAVLEQRGYIELPAGSDKYRLTIKMFSLSNRFPPIKRLTSLANPIMQSLSYTIEQSCHLVIYYEGKGHVVVQQDSPSTRIFSVRLGAEAPLMNTCSGHLLLAFSNKEKREMMLNRIPENHPRPNKRGLNAILKQVVEQGFENITSAQAQGVQDIGYPVFDDTGQIVAALVVPFIGFLDGSRSVDTDLAHVKIKLAAEEMSRLLGYESESI</sequence>
<dbReference type="Gene3D" id="1.10.10.10">
    <property type="entry name" value="Winged helix-like DNA-binding domain superfamily/Winged helix DNA-binding domain"/>
    <property type="match status" value="1"/>
</dbReference>
<evidence type="ECO:0000313" key="7">
    <source>
        <dbReference type="Proteomes" id="UP000537141"/>
    </source>
</evidence>
<dbReference type="InterPro" id="IPR005471">
    <property type="entry name" value="Tscrpt_reg_IclR_N"/>
</dbReference>
<dbReference type="InterPro" id="IPR050707">
    <property type="entry name" value="HTH_MetabolicPath_Reg"/>
</dbReference>
<dbReference type="InterPro" id="IPR029016">
    <property type="entry name" value="GAF-like_dom_sf"/>
</dbReference>
<reference evidence="6 7" key="1">
    <citation type="submission" date="2020-08" db="EMBL/GenBank/DDBJ databases">
        <title>Genomic Encyclopedia of Type Strains, Phase IV (KMG-IV): sequencing the most valuable type-strain genomes for metagenomic binning, comparative biology and taxonomic classification.</title>
        <authorList>
            <person name="Goeker M."/>
        </authorList>
    </citation>
    <scope>NUCLEOTIDE SEQUENCE [LARGE SCALE GENOMIC DNA]</scope>
    <source>
        <strain evidence="6 7">DSM 26287</strain>
    </source>
</reference>
<keyword evidence="1" id="KW-0805">Transcription regulation</keyword>
<name>A0A7X0TT87_9GAMM</name>
<dbReference type="Gene3D" id="3.30.450.40">
    <property type="match status" value="1"/>
</dbReference>
<dbReference type="SUPFAM" id="SSF55781">
    <property type="entry name" value="GAF domain-like"/>
    <property type="match status" value="1"/>
</dbReference>
<dbReference type="InterPro" id="IPR036388">
    <property type="entry name" value="WH-like_DNA-bd_sf"/>
</dbReference>
<dbReference type="GO" id="GO:0045892">
    <property type="term" value="P:negative regulation of DNA-templated transcription"/>
    <property type="evidence" value="ECO:0007669"/>
    <property type="project" value="TreeGrafter"/>
</dbReference>
<dbReference type="InterPro" id="IPR014757">
    <property type="entry name" value="Tscrpt_reg_IclR_C"/>
</dbReference>
<gene>
    <name evidence="6" type="ORF">HNQ55_001394</name>
</gene>
<evidence type="ECO:0000259" key="5">
    <source>
        <dbReference type="PROSITE" id="PS51078"/>
    </source>
</evidence>
<keyword evidence="7" id="KW-1185">Reference proteome</keyword>
<protein>
    <submittedName>
        <fullName evidence="6">DNA-binding IclR family transcriptional regulator</fullName>
    </submittedName>
</protein>
<organism evidence="6 7">
    <name type="scientific">Thalassotalea piscium</name>
    <dbReference type="NCBI Taxonomy" id="1230533"/>
    <lineage>
        <taxon>Bacteria</taxon>
        <taxon>Pseudomonadati</taxon>
        <taxon>Pseudomonadota</taxon>
        <taxon>Gammaproteobacteria</taxon>
        <taxon>Alteromonadales</taxon>
        <taxon>Colwelliaceae</taxon>
        <taxon>Thalassotalea</taxon>
    </lineage>
</organism>
<dbReference type="SUPFAM" id="SSF46785">
    <property type="entry name" value="Winged helix' DNA-binding domain"/>
    <property type="match status" value="1"/>
</dbReference>
<evidence type="ECO:0000259" key="4">
    <source>
        <dbReference type="PROSITE" id="PS51077"/>
    </source>
</evidence>
<keyword evidence="3" id="KW-0804">Transcription</keyword>
<accession>A0A7X0TT87</accession>
<keyword evidence="2 6" id="KW-0238">DNA-binding</keyword>
<dbReference type="RefSeq" id="WP_184423702.1">
    <property type="nucleotide sequence ID" value="NZ_AP027362.1"/>
</dbReference>
<dbReference type="PANTHER" id="PTHR30136">
    <property type="entry name" value="HELIX-TURN-HELIX TRANSCRIPTIONAL REGULATOR, ICLR FAMILY"/>
    <property type="match status" value="1"/>
</dbReference>
<evidence type="ECO:0000313" key="6">
    <source>
        <dbReference type="EMBL" id="MBB6542894.1"/>
    </source>
</evidence>
<evidence type="ECO:0000256" key="1">
    <source>
        <dbReference type="ARBA" id="ARBA00023015"/>
    </source>
</evidence>
<evidence type="ECO:0000256" key="2">
    <source>
        <dbReference type="ARBA" id="ARBA00023125"/>
    </source>
</evidence>
<dbReference type="GO" id="GO:0003700">
    <property type="term" value="F:DNA-binding transcription factor activity"/>
    <property type="evidence" value="ECO:0007669"/>
    <property type="project" value="TreeGrafter"/>
</dbReference>
<dbReference type="AlphaFoldDB" id="A0A7X0TT87"/>
<dbReference type="Pfam" id="PF09339">
    <property type="entry name" value="HTH_IclR"/>
    <property type="match status" value="1"/>
</dbReference>
<dbReference type="GO" id="GO:0003677">
    <property type="term" value="F:DNA binding"/>
    <property type="evidence" value="ECO:0007669"/>
    <property type="project" value="UniProtKB-KW"/>
</dbReference>
<dbReference type="PROSITE" id="PS51077">
    <property type="entry name" value="HTH_ICLR"/>
    <property type="match status" value="1"/>
</dbReference>
<dbReference type="InterPro" id="IPR036390">
    <property type="entry name" value="WH_DNA-bd_sf"/>
</dbReference>
<dbReference type="Proteomes" id="UP000537141">
    <property type="component" value="Unassembled WGS sequence"/>
</dbReference>
<proteinExistence type="predicted"/>
<comment type="caution">
    <text evidence="6">The sequence shown here is derived from an EMBL/GenBank/DDBJ whole genome shotgun (WGS) entry which is preliminary data.</text>
</comment>
<dbReference type="SMART" id="SM00346">
    <property type="entry name" value="HTH_ICLR"/>
    <property type="match status" value="1"/>
</dbReference>
<dbReference type="EMBL" id="JACHHU010000008">
    <property type="protein sequence ID" value="MBB6542894.1"/>
    <property type="molecule type" value="Genomic_DNA"/>
</dbReference>
<dbReference type="PROSITE" id="PS51078">
    <property type="entry name" value="ICLR_ED"/>
    <property type="match status" value="1"/>
</dbReference>
<dbReference type="Pfam" id="PF01614">
    <property type="entry name" value="IclR_C"/>
    <property type="match status" value="1"/>
</dbReference>
<feature type="domain" description="IclR-ED" evidence="5">
    <location>
        <begin position="82"/>
        <end position="263"/>
    </location>
</feature>